<dbReference type="InterPro" id="IPR036291">
    <property type="entry name" value="NAD(P)-bd_dom_sf"/>
</dbReference>
<comment type="similarity">
    <text evidence="1">Belongs to the short-chain dehydrogenases/reductases (SDR) family.</text>
</comment>
<reference evidence="3" key="1">
    <citation type="submission" date="2011-02" db="EMBL/GenBank/DDBJ databases">
        <title>Complete sequence of Spirochaeta sp. Buddy.</title>
        <authorList>
            <person name="Lucas S."/>
            <person name="Copeland A."/>
            <person name="Lapidus A."/>
            <person name="Cheng J.-F."/>
            <person name="Goodwin L."/>
            <person name="Pitluck S."/>
            <person name="Zeytun A."/>
            <person name="Detter J.C."/>
            <person name="Han C."/>
            <person name="Tapia R."/>
            <person name="Land M."/>
            <person name="Hauser L."/>
            <person name="Kyrpides N."/>
            <person name="Ivanova N."/>
            <person name="Mikhailova N."/>
            <person name="Pagani I."/>
            <person name="Ritalahti K.M."/>
            <person name="Loeffler F.E."/>
            <person name="Woyke T."/>
        </authorList>
    </citation>
    <scope>NUCLEOTIDE SEQUENCE [LARGE SCALE GENOMIC DNA]</scope>
    <source>
        <strain evidence="3">ATCC BAA-1886 / DSM 22777 / Buddy</strain>
    </source>
</reference>
<dbReference type="Proteomes" id="UP000008466">
    <property type="component" value="Chromosome"/>
</dbReference>
<dbReference type="RefSeq" id="WP_013608127.1">
    <property type="nucleotide sequence ID" value="NC_015152.1"/>
</dbReference>
<dbReference type="OrthoDB" id="9803333at2"/>
<dbReference type="STRING" id="158189.SpiBuddy_2469"/>
<dbReference type="PANTHER" id="PTHR42760">
    <property type="entry name" value="SHORT-CHAIN DEHYDROGENASES/REDUCTASES FAMILY MEMBER"/>
    <property type="match status" value="1"/>
</dbReference>
<organism evidence="2 3">
    <name type="scientific">Sphaerochaeta globosa (strain ATCC BAA-1886 / DSM 22777 / Buddy)</name>
    <name type="common">Spirochaeta sp. (strain Buddy)</name>
    <dbReference type="NCBI Taxonomy" id="158189"/>
    <lineage>
        <taxon>Bacteria</taxon>
        <taxon>Pseudomonadati</taxon>
        <taxon>Spirochaetota</taxon>
        <taxon>Spirochaetia</taxon>
        <taxon>Spirochaetales</taxon>
        <taxon>Sphaerochaetaceae</taxon>
        <taxon>Sphaerochaeta</taxon>
    </lineage>
</organism>
<dbReference type="EMBL" id="CP002541">
    <property type="protein sequence ID" value="ADY14282.1"/>
    <property type="molecule type" value="Genomic_DNA"/>
</dbReference>
<dbReference type="InterPro" id="IPR002347">
    <property type="entry name" value="SDR_fam"/>
</dbReference>
<dbReference type="HOGENOM" id="CLU_010194_1_1_12"/>
<dbReference type="KEGG" id="sbu:SpiBuddy_2469"/>
<dbReference type="AlphaFoldDB" id="F0RRM3"/>
<keyword evidence="3" id="KW-1185">Reference proteome</keyword>
<dbReference type="PRINTS" id="PR00081">
    <property type="entry name" value="GDHRDH"/>
</dbReference>
<accession>F0RRM3</accession>
<evidence type="ECO:0000256" key="1">
    <source>
        <dbReference type="ARBA" id="ARBA00006484"/>
    </source>
</evidence>
<dbReference type="Gene3D" id="3.40.50.720">
    <property type="entry name" value="NAD(P)-binding Rossmann-like Domain"/>
    <property type="match status" value="1"/>
</dbReference>
<gene>
    <name evidence="2" type="ordered locus">SpiBuddy_2469</name>
</gene>
<dbReference type="FunFam" id="3.40.50.720:FF:000084">
    <property type="entry name" value="Short-chain dehydrogenase reductase"/>
    <property type="match status" value="1"/>
</dbReference>
<dbReference type="CDD" id="cd05233">
    <property type="entry name" value="SDR_c"/>
    <property type="match status" value="1"/>
</dbReference>
<dbReference type="PRINTS" id="PR00080">
    <property type="entry name" value="SDRFAMILY"/>
</dbReference>
<evidence type="ECO:0000313" key="2">
    <source>
        <dbReference type="EMBL" id="ADY14282.1"/>
    </source>
</evidence>
<proteinExistence type="inferred from homology"/>
<dbReference type="EC" id="1.1.1.100" evidence="2"/>
<protein>
    <submittedName>
        <fullName evidence="2">3-oxoacyl-(Acyl-carrier-protein) reductase</fullName>
        <ecNumber evidence="2">1.1.1.100</ecNumber>
    </submittedName>
</protein>
<keyword evidence="2" id="KW-0560">Oxidoreductase</keyword>
<dbReference type="Pfam" id="PF13561">
    <property type="entry name" value="adh_short_C2"/>
    <property type="match status" value="1"/>
</dbReference>
<sequence length="260" mass="28075">MFDSDFIQSICSLEGKNAIVTGGNQGIGRGIACSLARLGAHVTIVGRNPRTLQETLKLLPGEYHEAYTLDVSDRKEVNAFFQTYKEHHECLDIYINNAAYSVHATLEETKQEDIDGLLDTNLKGALCCLQQAARIMKAQRKGSIVVITSVNGLNPHPTQAMYSVTKFALEGAVKALASSLGPYNVRVNSCAPGAIDTPINAEAFNTPGFKEEFNKKVALRRIGTIEEIGEAVALLAGDAFRYMTGATVVIDGGLMLKQVP</sequence>
<dbReference type="eggNOG" id="COG1028">
    <property type="taxonomic scope" value="Bacteria"/>
</dbReference>
<name>F0RRM3_SPHGB</name>
<dbReference type="GO" id="GO:0004316">
    <property type="term" value="F:3-oxoacyl-[acyl-carrier-protein] reductase (NADPH) activity"/>
    <property type="evidence" value="ECO:0007669"/>
    <property type="project" value="UniProtKB-EC"/>
</dbReference>
<dbReference type="SUPFAM" id="SSF51735">
    <property type="entry name" value="NAD(P)-binding Rossmann-fold domains"/>
    <property type="match status" value="1"/>
</dbReference>
<evidence type="ECO:0000313" key="3">
    <source>
        <dbReference type="Proteomes" id="UP000008466"/>
    </source>
</evidence>